<accession>A0AAN7PQ79</accession>
<dbReference type="Proteomes" id="UP001345219">
    <property type="component" value="Chromosome 16"/>
</dbReference>
<reference evidence="1 2" key="1">
    <citation type="journal article" date="2023" name="Hortic Res">
        <title>Pangenome of water caltrop reveals structural variations and asymmetric subgenome divergence after allopolyploidization.</title>
        <authorList>
            <person name="Zhang X."/>
            <person name="Chen Y."/>
            <person name="Wang L."/>
            <person name="Yuan Y."/>
            <person name="Fang M."/>
            <person name="Shi L."/>
            <person name="Lu R."/>
            <person name="Comes H.P."/>
            <person name="Ma Y."/>
            <person name="Chen Y."/>
            <person name="Huang G."/>
            <person name="Zhou Y."/>
            <person name="Zheng Z."/>
            <person name="Qiu Y."/>
        </authorList>
    </citation>
    <scope>NUCLEOTIDE SEQUENCE [LARGE SCALE GENOMIC DNA]</scope>
    <source>
        <tissue evidence="1">Roots</tissue>
    </source>
</reference>
<sequence length="67" mass="7049">MAAVASIIYTVVPPEENSEQFGIVFKASAGEEVENSSSCQAINPIHGCCINSCVQPQNQTCFGKVTA</sequence>
<comment type="caution">
    <text evidence="1">The sequence shown here is derived from an EMBL/GenBank/DDBJ whole genome shotgun (WGS) entry which is preliminary data.</text>
</comment>
<keyword evidence="2" id="KW-1185">Reference proteome</keyword>
<dbReference type="AlphaFoldDB" id="A0AAN7PQ79"/>
<gene>
    <name evidence="1" type="ORF">SAY87_020959</name>
</gene>
<organism evidence="1 2">
    <name type="scientific">Trapa incisa</name>
    <dbReference type="NCBI Taxonomy" id="236973"/>
    <lineage>
        <taxon>Eukaryota</taxon>
        <taxon>Viridiplantae</taxon>
        <taxon>Streptophyta</taxon>
        <taxon>Embryophyta</taxon>
        <taxon>Tracheophyta</taxon>
        <taxon>Spermatophyta</taxon>
        <taxon>Magnoliopsida</taxon>
        <taxon>eudicotyledons</taxon>
        <taxon>Gunneridae</taxon>
        <taxon>Pentapetalae</taxon>
        <taxon>rosids</taxon>
        <taxon>malvids</taxon>
        <taxon>Myrtales</taxon>
        <taxon>Lythraceae</taxon>
        <taxon>Trapa</taxon>
    </lineage>
</organism>
<dbReference type="EMBL" id="JAXIOK010000016">
    <property type="protein sequence ID" value="KAK4752161.1"/>
    <property type="molecule type" value="Genomic_DNA"/>
</dbReference>
<proteinExistence type="predicted"/>
<protein>
    <submittedName>
        <fullName evidence="1">Uncharacterized protein</fullName>
    </submittedName>
</protein>
<evidence type="ECO:0000313" key="1">
    <source>
        <dbReference type="EMBL" id="KAK4752161.1"/>
    </source>
</evidence>
<name>A0AAN7PQ79_9MYRT</name>
<evidence type="ECO:0000313" key="2">
    <source>
        <dbReference type="Proteomes" id="UP001345219"/>
    </source>
</evidence>